<name>A0A4S4EF46_CAMSN</name>
<dbReference type="GO" id="GO:0005254">
    <property type="term" value="F:chloride channel activity"/>
    <property type="evidence" value="ECO:0007669"/>
    <property type="project" value="TreeGrafter"/>
</dbReference>
<gene>
    <name evidence="7" type="ORF">TEA_013927</name>
</gene>
<feature type="transmembrane region" description="Helical" evidence="5">
    <location>
        <begin position="479"/>
        <end position="499"/>
    </location>
</feature>
<keyword evidence="3 5" id="KW-1133">Transmembrane helix</keyword>
<dbReference type="InterPro" id="IPR007632">
    <property type="entry name" value="Anoctamin"/>
</dbReference>
<feature type="transmembrane region" description="Helical" evidence="5">
    <location>
        <begin position="259"/>
        <end position="280"/>
    </location>
</feature>
<sequence>MNGDGEEEQTAFEIAVVVPRRAGKQGDESYDCVEFLVDVFRKAGLIVDRVIGFQEEFIKLAAPLETLGRAAAELQLKKRTHFGMDLPFEWDEAEAFVRQPDGSLFSWCERYHCYHHIIYGVVNKSKSVITLKSDGKEFHWKSGESLVRKLELEGIVKEVFPLHDEIKRKWLLRNWALNWWDVTRQPLDEIYSYFGTKIAIYFAFLGMYTRWIFFPAIFGVTLQLVDFGSWQLLVLPVFFISIISWAVLFFQFWKRKNSALLARFSWFGFLGFGAFGWVGLEMNGDGEEEQTAFEIAVVVPRRAGKQGDESYDCVEFLVDVFRKAGLIVDRVIGFQEEFIKLAAPLETLGRAAAELQLKKRTHFGMDLPFEWGEAEAFVRQPDGSLFSWCERYHCYHHIIYGVVNKSKSVITLKSDGKEFHWKSGESLVRKLELEGIVKEVFPLHDEIKRKWLLRNWALNWWDVTRQPLDEIYSYFGTKIAIYFAFLGMYTRWIFFPAIFGVTLQLVDFGSWQLLVLPVFFISIISWAVLFFQFWKRKNSALLARWQISCPFGEDPGYNFLEMEWSSFQSPVELIKKWGNDKTKEKELFQRKEWFGCLMRFRNDAIIILSIICLQLPFELAYAHLYEVIGSDLMKFGLTVVYLFAIQYFNKIGGKISVRLIKYENNESTEYKADSLIYKVFGLYFMQSYIGIFYHVLLHRNFATLRQVLIQRLIVSEVLENLMENSLPYMKYSYKKYRAIRKKRKREKGLSTGKTQFIYRVEKEYLKPTYSASVGAELEDGLFDDFLELALQFGMIMMFACAFPPAFVFAALNNITEIRTDALKLLVMFKRPIPRAAATIGAWLNIFQEGKWKIEPGLAAILIIEHVLLLIKFVFSRLVPEEPAWVRANRMKNATQAQDMCSKQLLRTISGNEKTSSLLEKID</sequence>
<evidence type="ECO:0000256" key="3">
    <source>
        <dbReference type="ARBA" id="ARBA00022989"/>
    </source>
</evidence>
<feature type="transmembrane region" description="Helical" evidence="5">
    <location>
        <begin position="788"/>
        <end position="811"/>
    </location>
</feature>
<evidence type="ECO:0000313" key="8">
    <source>
        <dbReference type="Proteomes" id="UP000306102"/>
    </source>
</evidence>
<dbReference type="PANTHER" id="PTHR12308">
    <property type="entry name" value="ANOCTAMIN"/>
    <property type="match status" value="1"/>
</dbReference>
<keyword evidence="2 5" id="KW-0812">Transmembrane</keyword>
<evidence type="ECO:0000259" key="6">
    <source>
        <dbReference type="Pfam" id="PF04547"/>
    </source>
</evidence>
<accession>A0A4S4EF46</accession>
<feature type="transmembrane region" description="Helical" evidence="5">
    <location>
        <begin position="628"/>
        <end position="648"/>
    </location>
</feature>
<keyword evidence="8" id="KW-1185">Reference proteome</keyword>
<feature type="domain" description="Anoctamin transmembrane" evidence="6">
    <location>
        <begin position="190"/>
        <end position="266"/>
    </location>
</feature>
<reference evidence="7 8" key="1">
    <citation type="journal article" date="2018" name="Proc. Natl. Acad. Sci. U.S.A.">
        <title>Draft genome sequence of Camellia sinensis var. sinensis provides insights into the evolution of the tea genome and tea quality.</title>
        <authorList>
            <person name="Wei C."/>
            <person name="Yang H."/>
            <person name="Wang S."/>
            <person name="Zhao J."/>
            <person name="Liu C."/>
            <person name="Gao L."/>
            <person name="Xia E."/>
            <person name="Lu Y."/>
            <person name="Tai Y."/>
            <person name="She G."/>
            <person name="Sun J."/>
            <person name="Cao H."/>
            <person name="Tong W."/>
            <person name="Gao Q."/>
            <person name="Li Y."/>
            <person name="Deng W."/>
            <person name="Jiang X."/>
            <person name="Wang W."/>
            <person name="Chen Q."/>
            <person name="Zhang S."/>
            <person name="Li H."/>
            <person name="Wu J."/>
            <person name="Wang P."/>
            <person name="Li P."/>
            <person name="Shi C."/>
            <person name="Zheng F."/>
            <person name="Jian J."/>
            <person name="Huang B."/>
            <person name="Shan D."/>
            <person name="Shi M."/>
            <person name="Fang C."/>
            <person name="Yue Y."/>
            <person name="Li F."/>
            <person name="Li D."/>
            <person name="Wei S."/>
            <person name="Han B."/>
            <person name="Jiang C."/>
            <person name="Yin Y."/>
            <person name="Xia T."/>
            <person name="Zhang Z."/>
            <person name="Bennetzen J.L."/>
            <person name="Zhao S."/>
            <person name="Wan X."/>
        </authorList>
    </citation>
    <scope>NUCLEOTIDE SEQUENCE [LARGE SCALE GENOMIC DNA]</scope>
    <source>
        <strain evidence="8">cv. Shuchazao</strain>
        <tissue evidence="7">Leaf</tissue>
    </source>
</reference>
<feature type="domain" description="Anoctamin transmembrane" evidence="6">
    <location>
        <begin position="471"/>
        <end position="891"/>
    </location>
</feature>
<evidence type="ECO:0000256" key="4">
    <source>
        <dbReference type="ARBA" id="ARBA00023136"/>
    </source>
</evidence>
<protein>
    <recommendedName>
        <fullName evidence="6">Anoctamin transmembrane domain-containing protein</fullName>
    </recommendedName>
</protein>
<proteinExistence type="predicted"/>
<dbReference type="EMBL" id="SDRB02004979">
    <property type="protein sequence ID" value="THG15021.1"/>
    <property type="molecule type" value="Genomic_DNA"/>
</dbReference>
<feature type="transmembrane region" description="Helical" evidence="5">
    <location>
        <begin position="198"/>
        <end position="220"/>
    </location>
</feature>
<keyword evidence="4 5" id="KW-0472">Membrane</keyword>
<dbReference type="PANTHER" id="PTHR12308:SF73">
    <property type="entry name" value="ANOCTAMIN"/>
    <property type="match status" value="1"/>
</dbReference>
<dbReference type="AlphaFoldDB" id="A0A4S4EF46"/>
<feature type="transmembrane region" description="Helical" evidence="5">
    <location>
        <begin position="675"/>
        <end position="696"/>
    </location>
</feature>
<evidence type="ECO:0000256" key="2">
    <source>
        <dbReference type="ARBA" id="ARBA00022692"/>
    </source>
</evidence>
<dbReference type="Pfam" id="PF04547">
    <property type="entry name" value="Anoctamin"/>
    <property type="match status" value="2"/>
</dbReference>
<feature type="transmembrane region" description="Helical" evidence="5">
    <location>
        <begin position="604"/>
        <end position="622"/>
    </location>
</feature>
<comment type="caution">
    <text evidence="7">The sequence shown here is derived from an EMBL/GenBank/DDBJ whole genome shotgun (WGS) entry which is preliminary data.</text>
</comment>
<dbReference type="STRING" id="542762.A0A4S4EF46"/>
<dbReference type="InterPro" id="IPR049452">
    <property type="entry name" value="Anoctamin_TM"/>
</dbReference>
<comment type="subcellular location">
    <subcellularLocation>
        <location evidence="1">Membrane</location>
        <topology evidence="1">Multi-pass membrane protein</topology>
    </subcellularLocation>
</comment>
<evidence type="ECO:0000256" key="5">
    <source>
        <dbReference type="SAM" id="Phobius"/>
    </source>
</evidence>
<dbReference type="GO" id="GO:0016020">
    <property type="term" value="C:membrane"/>
    <property type="evidence" value="ECO:0007669"/>
    <property type="project" value="UniProtKB-SubCell"/>
</dbReference>
<organism evidence="7 8">
    <name type="scientific">Camellia sinensis var. sinensis</name>
    <name type="common">China tea</name>
    <dbReference type="NCBI Taxonomy" id="542762"/>
    <lineage>
        <taxon>Eukaryota</taxon>
        <taxon>Viridiplantae</taxon>
        <taxon>Streptophyta</taxon>
        <taxon>Embryophyta</taxon>
        <taxon>Tracheophyta</taxon>
        <taxon>Spermatophyta</taxon>
        <taxon>Magnoliopsida</taxon>
        <taxon>eudicotyledons</taxon>
        <taxon>Gunneridae</taxon>
        <taxon>Pentapetalae</taxon>
        <taxon>asterids</taxon>
        <taxon>Ericales</taxon>
        <taxon>Theaceae</taxon>
        <taxon>Camellia</taxon>
    </lineage>
</organism>
<evidence type="ECO:0000313" key="7">
    <source>
        <dbReference type="EMBL" id="THG15021.1"/>
    </source>
</evidence>
<evidence type="ECO:0000256" key="1">
    <source>
        <dbReference type="ARBA" id="ARBA00004141"/>
    </source>
</evidence>
<feature type="transmembrane region" description="Helical" evidence="5">
    <location>
        <begin position="511"/>
        <end position="534"/>
    </location>
</feature>
<dbReference type="Proteomes" id="UP000306102">
    <property type="component" value="Unassembled WGS sequence"/>
</dbReference>
<feature type="transmembrane region" description="Helical" evidence="5">
    <location>
        <begin position="232"/>
        <end position="253"/>
    </location>
</feature>